<dbReference type="InterPro" id="IPR038726">
    <property type="entry name" value="PDDEXK_AddAB-type"/>
</dbReference>
<feature type="domain" description="PD-(D/E)XK endonuclease-like" evidence="10">
    <location>
        <begin position="791"/>
        <end position="1047"/>
    </location>
</feature>
<keyword evidence="8" id="KW-0238">DNA-binding</keyword>
<dbReference type="InterPro" id="IPR011604">
    <property type="entry name" value="PDDEXK-like_dom_sf"/>
</dbReference>
<dbReference type="Pfam" id="PF12705">
    <property type="entry name" value="PDDEXK_1"/>
    <property type="match status" value="1"/>
</dbReference>
<name>A0ABW4J9U3_9LACO</name>
<comment type="caution">
    <text evidence="12">The sequence shown here is derived from an EMBL/GenBank/DDBJ whole genome shotgun (WGS) entry which is preliminary data.</text>
</comment>
<feature type="domain" description="ATP-dependent helicase/deoxyribonuclease subunit B N-terminal" evidence="11">
    <location>
        <begin position="5"/>
        <end position="276"/>
    </location>
</feature>
<dbReference type="RefSeq" id="WP_164507033.1">
    <property type="nucleotide sequence ID" value="NZ_JBHTOP010000023.1"/>
</dbReference>
<dbReference type="InterPro" id="IPR049035">
    <property type="entry name" value="ADDB_N"/>
</dbReference>
<evidence type="ECO:0000256" key="2">
    <source>
        <dbReference type="ARBA" id="ARBA00022741"/>
    </source>
</evidence>
<keyword evidence="1" id="KW-0540">Nuclease</keyword>
<keyword evidence="2" id="KW-0547">Nucleotide-binding</keyword>
<evidence type="ECO:0000256" key="3">
    <source>
        <dbReference type="ARBA" id="ARBA00022763"/>
    </source>
</evidence>
<keyword evidence="9" id="KW-0234">DNA repair</keyword>
<keyword evidence="13" id="KW-1185">Reference proteome</keyword>
<keyword evidence="6" id="KW-0269">Exonuclease</keyword>
<dbReference type="Gene3D" id="3.40.50.300">
    <property type="entry name" value="P-loop containing nucleotide triphosphate hydrolases"/>
    <property type="match status" value="4"/>
</dbReference>
<evidence type="ECO:0000256" key="1">
    <source>
        <dbReference type="ARBA" id="ARBA00022722"/>
    </source>
</evidence>
<evidence type="ECO:0000256" key="5">
    <source>
        <dbReference type="ARBA" id="ARBA00022806"/>
    </source>
</evidence>
<sequence>MSLEFLYGTADKDHQKAIIDCLKADKKAASADQFFLIVPNHIKFESEVNLMTQLQKSQKTADYYATEKVQVFSFSRLAWFFLKDTQFYQKSRLDSAAQSMILTKIFQEVKTQLKVFRGELTQPGFTQALGKQLTELQNEKITPAQLSQSVAALATNSDTYLKAQDLSLIYDRYLTAVTQQFMSNDELLQQLKTALAAADLSQFHFYFQGFTQLTAIELEIVLTLVQNAKGVHFSLILDQPCLTQTLVATDLFFRSKKLQQQLVAGLQSLGLTYHNTLIPVSRIKPALKTVGDYWLKPDTKITCAPALTLTVADNPYQELEQVALTIHQLVTDQGYHYQDFLILTKHLADYETVLKPIFEQFELPYFNDLQIPMQDHPLLAFLTSLFAVDQNNFRYTDIMRLLKTELLVKVDSEVFTKAAFRQMLDITDNYLLAHNLYRKDWLSETPWQYVIKNFDATATEVQVDSVKTQAIETIHQLVRTQLAPFYQQLAQVQTAEAGATLVYQFLKTAGVLDQLVIWQNETAQTAATVGIVDKNTQGFNVFIQLLEQYVAILGTAPFDAKVFIELITAAFTNTAYAQIPATLDAVNVSEVGMVQMNNRKITFFIGLTDQNLPEVTTAPTILNDEDRTQLQAVDPAFEPLQTAAAVMANERFLAYTAFLNPTEHLYLSYAKTNSDGQNKQVSPYFAQLQKHFKLSPKVVSSRLPITEDIAELRPLIGTRRQMIRQLVPVLRQAKDTATPMGTPLTFIYEKLLNEPPFANLAQKVFASLQYHNQPQQLKPKVVDLLFGQTLRASVSQLETYYENPYAYFLTYGLHLKEREIYDLTPASRGSFYHEVMDAFIKYVVTQKLDLAKLSSEQMDQILDQVLTEVYQLPQYDIFSSTGRMHFIRYRLKEVLKLSIKNNIIQGTKMAFRPYRTEIPFGTGKNGLKGLHYQIDSQHDIQLRGKIDRIDVADLATTRLFNIIDYKSSERDFDYQQIYHGLSLQMLTYLQSVLDNLAPLGLSDAQFAGAYYYHLQNPSVPLEALKGAINDENIEAQVLKAFRYQGISRNDETVLEQLNTDVVQLRRNKNGAVNASDLAKVPNQGQLAQLSAYNTYKIKAAAQAIFAGALPLKPVQFNKQRTALDYSPYQAIFEFDPMLPENNYQLLQPAPKDKLTGWLAMMAAVLQQSNL</sequence>
<keyword evidence="5" id="KW-0347">Helicase</keyword>
<dbReference type="SUPFAM" id="SSF52540">
    <property type="entry name" value="P-loop containing nucleoside triphosphate hydrolases"/>
    <property type="match status" value="1"/>
</dbReference>
<organism evidence="12 13">
    <name type="scientific">Agrilactobacillus yilanensis</name>
    <dbReference type="NCBI Taxonomy" id="2485997"/>
    <lineage>
        <taxon>Bacteria</taxon>
        <taxon>Bacillati</taxon>
        <taxon>Bacillota</taxon>
        <taxon>Bacilli</taxon>
        <taxon>Lactobacillales</taxon>
        <taxon>Lactobacillaceae</taxon>
        <taxon>Agrilactobacillus</taxon>
    </lineage>
</organism>
<reference evidence="13" key="1">
    <citation type="journal article" date="2019" name="Int. J. Syst. Evol. Microbiol.">
        <title>The Global Catalogue of Microorganisms (GCM) 10K type strain sequencing project: providing services to taxonomists for standard genome sequencing and annotation.</title>
        <authorList>
            <consortium name="The Broad Institute Genomics Platform"/>
            <consortium name="The Broad Institute Genome Sequencing Center for Infectious Disease"/>
            <person name="Wu L."/>
            <person name="Ma J."/>
        </authorList>
    </citation>
    <scope>NUCLEOTIDE SEQUENCE [LARGE SCALE GENOMIC DNA]</scope>
    <source>
        <strain evidence="13">CCM 8896</strain>
    </source>
</reference>
<dbReference type="InterPro" id="IPR027417">
    <property type="entry name" value="P-loop_NTPase"/>
</dbReference>
<evidence type="ECO:0000313" key="13">
    <source>
        <dbReference type="Proteomes" id="UP001597267"/>
    </source>
</evidence>
<keyword evidence="4" id="KW-0378">Hydrolase</keyword>
<proteinExistence type="predicted"/>
<keyword evidence="7" id="KW-0067">ATP-binding</keyword>
<dbReference type="Pfam" id="PF21445">
    <property type="entry name" value="ADDB_N"/>
    <property type="match status" value="1"/>
</dbReference>
<dbReference type="PANTHER" id="PTHR30591:SF1">
    <property type="entry name" value="RECBCD ENZYME SUBUNIT RECC"/>
    <property type="match status" value="1"/>
</dbReference>
<evidence type="ECO:0000256" key="9">
    <source>
        <dbReference type="ARBA" id="ARBA00023204"/>
    </source>
</evidence>
<keyword evidence="3" id="KW-0227">DNA damage</keyword>
<evidence type="ECO:0000256" key="8">
    <source>
        <dbReference type="ARBA" id="ARBA00023125"/>
    </source>
</evidence>
<evidence type="ECO:0000256" key="7">
    <source>
        <dbReference type="ARBA" id="ARBA00022840"/>
    </source>
</evidence>
<dbReference type="Gene3D" id="3.90.320.10">
    <property type="match status" value="1"/>
</dbReference>
<evidence type="ECO:0000259" key="11">
    <source>
        <dbReference type="Pfam" id="PF21445"/>
    </source>
</evidence>
<dbReference type="PANTHER" id="PTHR30591">
    <property type="entry name" value="RECBCD ENZYME SUBUNIT RECC"/>
    <property type="match status" value="1"/>
</dbReference>
<evidence type="ECO:0000259" key="10">
    <source>
        <dbReference type="Pfam" id="PF12705"/>
    </source>
</evidence>
<protein>
    <submittedName>
        <fullName evidence="12">PD-(D/E)XK nuclease family protein</fullName>
    </submittedName>
</protein>
<evidence type="ECO:0000313" key="12">
    <source>
        <dbReference type="EMBL" id="MFD1672215.1"/>
    </source>
</evidence>
<gene>
    <name evidence="12" type="ORF">ACFQ5M_08905</name>
</gene>
<dbReference type="EMBL" id="JBHTOP010000023">
    <property type="protein sequence ID" value="MFD1672215.1"/>
    <property type="molecule type" value="Genomic_DNA"/>
</dbReference>
<evidence type="ECO:0000256" key="6">
    <source>
        <dbReference type="ARBA" id="ARBA00022839"/>
    </source>
</evidence>
<accession>A0ABW4J9U3</accession>
<evidence type="ECO:0000256" key="4">
    <source>
        <dbReference type="ARBA" id="ARBA00022801"/>
    </source>
</evidence>
<dbReference type="Proteomes" id="UP001597267">
    <property type="component" value="Unassembled WGS sequence"/>
</dbReference>